<dbReference type="eggNOG" id="COG2226">
    <property type="taxonomic scope" value="Bacteria"/>
</dbReference>
<dbReference type="GO" id="GO:0032259">
    <property type="term" value="P:methylation"/>
    <property type="evidence" value="ECO:0007669"/>
    <property type="project" value="UniProtKB-KW"/>
</dbReference>
<organism evidence="2 3">
    <name type="scientific">Desulfocurvibacter africanus subsp. africanus str. Walvis Bay</name>
    <dbReference type="NCBI Taxonomy" id="690850"/>
    <lineage>
        <taxon>Bacteria</taxon>
        <taxon>Pseudomonadati</taxon>
        <taxon>Thermodesulfobacteriota</taxon>
        <taxon>Desulfovibrionia</taxon>
        <taxon>Desulfovibrionales</taxon>
        <taxon>Desulfovibrionaceae</taxon>
        <taxon>Desulfocurvibacter</taxon>
    </lineage>
</organism>
<dbReference type="InterPro" id="IPR029063">
    <property type="entry name" value="SAM-dependent_MTases_sf"/>
</dbReference>
<dbReference type="InterPro" id="IPR013216">
    <property type="entry name" value="Methyltransf_11"/>
</dbReference>
<dbReference type="AlphaFoldDB" id="F3YWI6"/>
<evidence type="ECO:0000259" key="1">
    <source>
        <dbReference type="Pfam" id="PF08241"/>
    </source>
</evidence>
<reference evidence="2 3" key="1">
    <citation type="journal article" date="2011" name="J. Bacteriol.">
        <title>Genome sequence of the mercury-methylating and pleomorphic Desulfovibrio africanus Strain Walvis Bay.</title>
        <authorList>
            <person name="Brown S.D."/>
            <person name="Wall J.D."/>
            <person name="Kucken A.M."/>
            <person name="Gilmour C.C."/>
            <person name="Podar M."/>
            <person name="Brandt C.C."/>
            <person name="Teshima H."/>
            <person name="Detter J.C."/>
            <person name="Han C.S."/>
            <person name="Land M.L."/>
            <person name="Lucas S."/>
            <person name="Han J."/>
            <person name="Pennacchio L."/>
            <person name="Nolan M."/>
            <person name="Pitluck S."/>
            <person name="Woyke T."/>
            <person name="Goodwin L."/>
            <person name="Palumbo A.V."/>
            <person name="Elias D.A."/>
        </authorList>
    </citation>
    <scope>NUCLEOTIDE SEQUENCE [LARGE SCALE GENOMIC DNA]</scope>
    <source>
        <strain evidence="2 3">Walvis Bay</strain>
    </source>
</reference>
<name>F3YWI6_DESAF</name>
<sequence length="247" mass="27218">MLVSLLKRLKTGTDHLNYGRDIIAGWGANVLDGIEQPRIMDIGAGTGNDLMGIARRVDAVELFGIDCYQPNQEQLQNKGIHAVGLDIERDAIPFPDGFFHLAIANQVLEHVKEVFWVLSEMARVVKPGGHVIVGVPNLASLHNRIALLLGLQPTCINLISAHVRGFTSHNAEQLFTLGGFFQIIGYTGSNFYPLPPAISRPLSRWLPSMAVSSFYLLQRTALAGSYIDTIKPMRLETPFYTGEISPR</sequence>
<gene>
    <name evidence="2" type="ORF">Desaf_1025</name>
</gene>
<keyword evidence="2" id="KW-0808">Transferase</keyword>
<dbReference type="GO" id="GO:0008757">
    <property type="term" value="F:S-adenosylmethionine-dependent methyltransferase activity"/>
    <property type="evidence" value="ECO:0007669"/>
    <property type="project" value="InterPro"/>
</dbReference>
<keyword evidence="2" id="KW-0489">Methyltransferase</keyword>
<dbReference type="Gene3D" id="3.40.50.150">
    <property type="entry name" value="Vaccinia Virus protein VP39"/>
    <property type="match status" value="1"/>
</dbReference>
<dbReference type="Proteomes" id="UP000007844">
    <property type="component" value="Chromosome"/>
</dbReference>
<keyword evidence="3" id="KW-1185">Reference proteome</keyword>
<dbReference type="Pfam" id="PF08241">
    <property type="entry name" value="Methyltransf_11"/>
    <property type="match status" value="1"/>
</dbReference>
<protein>
    <submittedName>
        <fullName evidence="2">Methyltransferase type 11</fullName>
    </submittedName>
</protein>
<feature type="domain" description="Methyltransferase type 11" evidence="1">
    <location>
        <begin position="41"/>
        <end position="133"/>
    </location>
</feature>
<dbReference type="EMBL" id="CP003221">
    <property type="protein sequence ID" value="EGJ49372.1"/>
    <property type="molecule type" value="Genomic_DNA"/>
</dbReference>
<dbReference type="CDD" id="cd02440">
    <property type="entry name" value="AdoMet_MTases"/>
    <property type="match status" value="1"/>
</dbReference>
<accession>F3YWI6</accession>
<evidence type="ECO:0000313" key="3">
    <source>
        <dbReference type="Proteomes" id="UP000007844"/>
    </source>
</evidence>
<evidence type="ECO:0000313" key="2">
    <source>
        <dbReference type="EMBL" id="EGJ49372.1"/>
    </source>
</evidence>
<dbReference type="HOGENOM" id="CLU_080964_0_0_7"/>
<dbReference type="KEGG" id="daf:Desaf_1025"/>
<dbReference type="STRING" id="690850.Desaf_1025"/>
<dbReference type="SUPFAM" id="SSF53335">
    <property type="entry name" value="S-adenosyl-L-methionine-dependent methyltransferases"/>
    <property type="match status" value="1"/>
</dbReference>
<proteinExistence type="predicted"/>